<evidence type="ECO:0000256" key="3">
    <source>
        <dbReference type="ARBA" id="ARBA00022840"/>
    </source>
</evidence>
<dbReference type="GO" id="GO:0005524">
    <property type="term" value="F:ATP binding"/>
    <property type="evidence" value="ECO:0007669"/>
    <property type="project" value="UniProtKB-KW"/>
</dbReference>
<dbReference type="SUPFAM" id="SSF56235">
    <property type="entry name" value="N-terminal nucleophile aminohydrolases (Ntn hydrolases)"/>
    <property type="match status" value="1"/>
</dbReference>
<dbReference type="CDD" id="cd00712">
    <property type="entry name" value="AsnB"/>
    <property type="match status" value="1"/>
</dbReference>
<evidence type="ECO:0000313" key="6">
    <source>
        <dbReference type="EMBL" id="CAB4751892.1"/>
    </source>
</evidence>
<dbReference type="SUPFAM" id="SSF52402">
    <property type="entry name" value="Adenine nucleotide alpha hydrolases-like"/>
    <property type="match status" value="1"/>
</dbReference>
<keyword evidence="4" id="KW-0315">Glutamine amidotransferase</keyword>
<dbReference type="InterPro" id="IPR001962">
    <property type="entry name" value="Asn_synthase"/>
</dbReference>
<dbReference type="InterPro" id="IPR017932">
    <property type="entry name" value="GATase_2_dom"/>
</dbReference>
<organism evidence="6">
    <name type="scientific">freshwater metagenome</name>
    <dbReference type="NCBI Taxonomy" id="449393"/>
    <lineage>
        <taxon>unclassified sequences</taxon>
        <taxon>metagenomes</taxon>
        <taxon>ecological metagenomes</taxon>
    </lineage>
</organism>
<dbReference type="NCBIfam" id="TIGR01536">
    <property type="entry name" value="asn_synth_AEB"/>
    <property type="match status" value="1"/>
</dbReference>
<name>A0A6J6TWD6_9ZZZZ</name>
<dbReference type="GO" id="GO:0005829">
    <property type="term" value="C:cytosol"/>
    <property type="evidence" value="ECO:0007669"/>
    <property type="project" value="TreeGrafter"/>
</dbReference>
<dbReference type="PANTHER" id="PTHR43284">
    <property type="entry name" value="ASPARAGINE SYNTHETASE (GLUTAMINE-HYDROLYZING)"/>
    <property type="match status" value="1"/>
</dbReference>
<dbReference type="Pfam" id="PF00733">
    <property type="entry name" value="Asn_synthase"/>
    <property type="match status" value="1"/>
</dbReference>
<evidence type="ECO:0000256" key="1">
    <source>
        <dbReference type="ARBA" id="ARBA00005752"/>
    </source>
</evidence>
<dbReference type="PROSITE" id="PS51278">
    <property type="entry name" value="GATASE_TYPE_2"/>
    <property type="match status" value="1"/>
</dbReference>
<accession>A0A6J6TWD6</accession>
<gene>
    <name evidence="6" type="ORF">UFOPK2844_00477</name>
</gene>
<dbReference type="CDD" id="cd01991">
    <property type="entry name" value="Asn_synthase_B_C"/>
    <property type="match status" value="1"/>
</dbReference>
<dbReference type="Pfam" id="PF13537">
    <property type="entry name" value="GATase_7"/>
    <property type="match status" value="1"/>
</dbReference>
<dbReference type="PANTHER" id="PTHR43284:SF1">
    <property type="entry name" value="ASPARAGINE SYNTHETASE"/>
    <property type="match status" value="1"/>
</dbReference>
<dbReference type="Gene3D" id="3.40.50.620">
    <property type="entry name" value="HUPs"/>
    <property type="match status" value="1"/>
</dbReference>
<protein>
    <submittedName>
        <fullName evidence="6">Unannotated protein</fullName>
    </submittedName>
</protein>
<sequence length="627" mass="70628">MCGIAGRVGPHAGSSSTIKRMTDSIVHRGPDDEGFYVSDGIELGMRRLAIIDLKGGKQPVSDESGKIQVVFNGEIYNYKALQDGLIKAGHTLKSNSDTEVIAHLYEDHGTNFISMLHGMFAIAIWDSNSNKLILIRDRFGKKPLFYQQNLTGGMDFASEIRALKYSDSSNFNSRNVNPSAINNLLTFGYIHSPDSVFTGIKSLPAGNFLEWKLGSVSEAKPYWAPPINVPEKWSEEEALDQVRKVVFDAVSERMVSERAMGTFLSGGIDSTVVTAIASKLHGKKIQTFSIGFQEKDYDESVYAENVAKYLGTDHKTLVVNPNPVEIIQDLAKTFDQPFADSSAVPTFILSKLARENIVVSLTGDGGDEIFSGYDRYRLVPQLDRLNSILRILEPFKNQISWASKNSNSRKLRSLSRHIIANKDFSSRYLHTMTLIPLAIRQELLNKEFINKDEIAKPESDFISLWNKLESRTSNKVEIMSNLDILTYLPGDILAKVDMTSMNNSLETRSPFLDYRVLDVASRIPHELRIKNGKSKYLLRKLACEFVPNELIDRPKMGFAIPRASWLRGPLKDVTYDLLTDQTCISRGWFNQASINQILKQHMSGIDQDILIWPLLMTELWARNWLDN</sequence>
<dbReference type="InterPro" id="IPR006426">
    <property type="entry name" value="Asn_synth_AEB"/>
</dbReference>
<evidence type="ECO:0000259" key="5">
    <source>
        <dbReference type="PROSITE" id="PS51278"/>
    </source>
</evidence>
<keyword evidence="3" id="KW-0067">ATP-binding</keyword>
<reference evidence="6" key="1">
    <citation type="submission" date="2020-05" db="EMBL/GenBank/DDBJ databases">
        <authorList>
            <person name="Chiriac C."/>
            <person name="Salcher M."/>
            <person name="Ghai R."/>
            <person name="Kavagutti S V."/>
        </authorList>
    </citation>
    <scope>NUCLEOTIDE SEQUENCE</scope>
</reference>
<dbReference type="GO" id="GO:0004066">
    <property type="term" value="F:asparagine synthase (glutamine-hydrolyzing) activity"/>
    <property type="evidence" value="ECO:0007669"/>
    <property type="project" value="InterPro"/>
</dbReference>
<keyword evidence="2" id="KW-0547">Nucleotide-binding</keyword>
<comment type="similarity">
    <text evidence="1">Belongs to the asparagine synthetase family.</text>
</comment>
<dbReference type="InterPro" id="IPR051786">
    <property type="entry name" value="ASN_synthetase/amidase"/>
</dbReference>
<dbReference type="InterPro" id="IPR029055">
    <property type="entry name" value="Ntn_hydrolases_N"/>
</dbReference>
<dbReference type="InterPro" id="IPR033738">
    <property type="entry name" value="AsnB_N"/>
</dbReference>
<feature type="domain" description="Glutamine amidotransferase type-2" evidence="5">
    <location>
        <begin position="2"/>
        <end position="214"/>
    </location>
</feature>
<dbReference type="PIRSF" id="PIRSF001589">
    <property type="entry name" value="Asn_synthetase_glu-h"/>
    <property type="match status" value="1"/>
</dbReference>
<evidence type="ECO:0000256" key="2">
    <source>
        <dbReference type="ARBA" id="ARBA00022741"/>
    </source>
</evidence>
<dbReference type="GO" id="GO:0006529">
    <property type="term" value="P:asparagine biosynthetic process"/>
    <property type="evidence" value="ECO:0007669"/>
    <property type="project" value="InterPro"/>
</dbReference>
<dbReference type="EMBL" id="CAEZZG010000005">
    <property type="protein sequence ID" value="CAB4751892.1"/>
    <property type="molecule type" value="Genomic_DNA"/>
</dbReference>
<evidence type="ECO:0000256" key="4">
    <source>
        <dbReference type="ARBA" id="ARBA00022962"/>
    </source>
</evidence>
<dbReference type="AlphaFoldDB" id="A0A6J6TWD6"/>
<dbReference type="InterPro" id="IPR014729">
    <property type="entry name" value="Rossmann-like_a/b/a_fold"/>
</dbReference>
<proteinExistence type="inferred from homology"/>
<dbReference type="Gene3D" id="3.60.20.10">
    <property type="entry name" value="Glutamine Phosphoribosylpyrophosphate, subunit 1, domain 1"/>
    <property type="match status" value="1"/>
</dbReference>